<dbReference type="CDD" id="cd16455">
    <property type="entry name" value="RING-H2_AMFR"/>
    <property type="match status" value="1"/>
</dbReference>
<dbReference type="PROSITE" id="PS50089">
    <property type="entry name" value="ZF_RING_2"/>
    <property type="match status" value="1"/>
</dbReference>
<name>A0AAN9YB41_9HEMI</name>
<sequence>MPLRIPYRLPVPTLTTYSILSTALFGSLIYNVKQITKNPDWKNDLIAADKNASDPLMDENEDHLIDFDNVNLPESIRDVIIYMIQDSFSRWVFINAIICTVVLFGKSIQKIVFGDLRAVEINNFREKLCNYFLYKCIFMFGVIKVQTTEEVIFLLGWFGLLGFQQVFVQFSKDRLEYMVTVGSHTTFMSRCKIVILLLSVFSLANYMIYLCLTYGVNLGYHIFAFMIAECLSITLKVPHILIKYVIDPFEAKFIRNQNQHFRSRNSFANFIISKMEMSLTYYVSLGLELADLCLELIHYLHMVLWSNSIFSVASFVLCMHIRYITTEIQRKIKKHRNYMWILNHMEKEYPKASEKELNDNCDNCAICWEKMEVARKLPCKHLFHTTCLQLWLEQDTSCPTCRYVLNMNGSNSRRSTTTRTTRGVIRIGRNAAPINRQHFFHFDGSRYVSWLPSFSVQVMSSMTPPDLTDSQLESMAQQVQQVFPHYPSPVLIENLRQTRSVSVTSNNILEGLLPLDNVTLNDDGEDSQVSATASENIRPSGSAFNHSSINESEHDPASSTTNFNIIESEFSPSPSERETALRNRKEQLFLNAKKKYLERRLVN</sequence>
<accession>A0AAN9YB41</accession>
<evidence type="ECO:0000256" key="5">
    <source>
        <dbReference type="ARBA" id="ARBA00022723"/>
    </source>
</evidence>
<evidence type="ECO:0000313" key="16">
    <source>
        <dbReference type="Proteomes" id="UP001367676"/>
    </source>
</evidence>
<dbReference type="Pfam" id="PF13639">
    <property type="entry name" value="zf-RING_2"/>
    <property type="match status" value="1"/>
</dbReference>
<dbReference type="SUPFAM" id="SSF57850">
    <property type="entry name" value="RING/U-box"/>
    <property type="match status" value="1"/>
</dbReference>
<evidence type="ECO:0000256" key="11">
    <source>
        <dbReference type="SAM" id="MobiDB-lite"/>
    </source>
</evidence>
<dbReference type="GO" id="GO:0005783">
    <property type="term" value="C:endoplasmic reticulum"/>
    <property type="evidence" value="ECO:0007669"/>
    <property type="project" value="TreeGrafter"/>
</dbReference>
<dbReference type="GO" id="GO:0006511">
    <property type="term" value="P:ubiquitin-dependent protein catabolic process"/>
    <property type="evidence" value="ECO:0007669"/>
    <property type="project" value="TreeGrafter"/>
</dbReference>
<keyword evidence="8 12" id="KW-1133">Transmembrane helix</keyword>
<keyword evidence="9 12" id="KW-0472">Membrane</keyword>
<dbReference type="EMBL" id="JBBCAQ010000003">
    <property type="protein sequence ID" value="KAK7604984.1"/>
    <property type="molecule type" value="Genomic_DNA"/>
</dbReference>
<dbReference type="FunFam" id="3.30.40.10:FF:000259">
    <property type="entry name" value="E3 ubiquitin protein ligase RIN2"/>
    <property type="match status" value="1"/>
</dbReference>
<keyword evidence="3" id="KW-0808">Transferase</keyword>
<gene>
    <name evidence="15" type="ORF">V9T40_006170</name>
</gene>
<protein>
    <recommendedName>
        <fullName evidence="17">E3 ubiquitin-protein ligase AMFR</fullName>
    </recommendedName>
</protein>
<feature type="domain" description="CUE" evidence="14">
    <location>
        <begin position="471"/>
        <end position="513"/>
    </location>
</feature>
<dbReference type="Proteomes" id="UP001367676">
    <property type="component" value="Unassembled WGS sequence"/>
</dbReference>
<dbReference type="GO" id="GO:0008270">
    <property type="term" value="F:zinc ion binding"/>
    <property type="evidence" value="ECO:0007669"/>
    <property type="project" value="UniProtKB-KW"/>
</dbReference>
<dbReference type="InterPro" id="IPR001841">
    <property type="entry name" value="Znf_RING"/>
</dbReference>
<keyword evidence="7" id="KW-0862">Zinc</keyword>
<evidence type="ECO:0000256" key="12">
    <source>
        <dbReference type="SAM" id="Phobius"/>
    </source>
</evidence>
<comment type="caution">
    <text evidence="15">The sequence shown here is derived from an EMBL/GenBank/DDBJ whole genome shotgun (WGS) entry which is preliminary data.</text>
</comment>
<dbReference type="GO" id="GO:0061630">
    <property type="term" value="F:ubiquitin protein ligase activity"/>
    <property type="evidence" value="ECO:0007669"/>
    <property type="project" value="TreeGrafter"/>
</dbReference>
<dbReference type="GO" id="GO:0005829">
    <property type="term" value="C:cytosol"/>
    <property type="evidence" value="ECO:0007669"/>
    <property type="project" value="TreeGrafter"/>
</dbReference>
<evidence type="ECO:0000256" key="2">
    <source>
        <dbReference type="ARBA" id="ARBA00004906"/>
    </source>
</evidence>
<dbReference type="PANTHER" id="PTHR15067:SF5">
    <property type="entry name" value="E3 UBIQUITIN-PROTEIN LIGASE AMFR"/>
    <property type="match status" value="1"/>
</dbReference>
<dbReference type="InterPro" id="IPR057992">
    <property type="entry name" value="TPR_SYVN1_N"/>
</dbReference>
<evidence type="ECO:0000256" key="8">
    <source>
        <dbReference type="ARBA" id="ARBA00022989"/>
    </source>
</evidence>
<dbReference type="Gene3D" id="3.30.40.10">
    <property type="entry name" value="Zinc/RING finger domain, C3HC4 (zinc finger)"/>
    <property type="match status" value="1"/>
</dbReference>
<dbReference type="Gene3D" id="1.10.8.10">
    <property type="entry name" value="DNA helicase RuvA subunit, C-terminal domain"/>
    <property type="match status" value="1"/>
</dbReference>
<dbReference type="GO" id="GO:0016020">
    <property type="term" value="C:membrane"/>
    <property type="evidence" value="ECO:0007669"/>
    <property type="project" value="UniProtKB-SubCell"/>
</dbReference>
<feature type="compositionally biased region" description="Polar residues" evidence="11">
    <location>
        <begin position="527"/>
        <end position="550"/>
    </location>
</feature>
<organism evidence="15 16">
    <name type="scientific">Parthenolecanium corni</name>
    <dbReference type="NCBI Taxonomy" id="536013"/>
    <lineage>
        <taxon>Eukaryota</taxon>
        <taxon>Metazoa</taxon>
        <taxon>Ecdysozoa</taxon>
        <taxon>Arthropoda</taxon>
        <taxon>Hexapoda</taxon>
        <taxon>Insecta</taxon>
        <taxon>Pterygota</taxon>
        <taxon>Neoptera</taxon>
        <taxon>Paraneoptera</taxon>
        <taxon>Hemiptera</taxon>
        <taxon>Sternorrhyncha</taxon>
        <taxon>Coccoidea</taxon>
        <taxon>Coccidae</taxon>
        <taxon>Parthenolecanium</taxon>
    </lineage>
</organism>
<dbReference type="GO" id="GO:0000151">
    <property type="term" value="C:ubiquitin ligase complex"/>
    <property type="evidence" value="ECO:0007669"/>
    <property type="project" value="TreeGrafter"/>
</dbReference>
<evidence type="ECO:0000256" key="7">
    <source>
        <dbReference type="ARBA" id="ARBA00022833"/>
    </source>
</evidence>
<evidence type="ECO:0000256" key="1">
    <source>
        <dbReference type="ARBA" id="ARBA00004141"/>
    </source>
</evidence>
<dbReference type="PANTHER" id="PTHR15067">
    <property type="entry name" value="E3 UBIQUITIN-PROTEIN LIGASE RNF8"/>
    <property type="match status" value="1"/>
</dbReference>
<evidence type="ECO:0000259" key="13">
    <source>
        <dbReference type="PROSITE" id="PS50089"/>
    </source>
</evidence>
<feature type="transmembrane region" description="Helical" evidence="12">
    <location>
        <begin position="191"/>
        <end position="216"/>
    </location>
</feature>
<comment type="subcellular location">
    <subcellularLocation>
        <location evidence="1">Membrane</location>
        <topology evidence="1">Multi-pass membrane protein</topology>
    </subcellularLocation>
</comment>
<feature type="transmembrane region" description="Helical" evidence="12">
    <location>
        <begin position="222"/>
        <end position="246"/>
    </location>
</feature>
<comment type="pathway">
    <text evidence="2">Protein modification; protein ubiquitination.</text>
</comment>
<evidence type="ECO:0008006" key="17">
    <source>
        <dbReference type="Google" id="ProtNLM"/>
    </source>
</evidence>
<dbReference type="Pfam" id="PF02845">
    <property type="entry name" value="CUE"/>
    <property type="match status" value="1"/>
</dbReference>
<feature type="transmembrane region" description="Helical" evidence="12">
    <location>
        <begin position="267"/>
        <end position="284"/>
    </location>
</feature>
<evidence type="ECO:0000256" key="10">
    <source>
        <dbReference type="PROSITE-ProRule" id="PRU00175"/>
    </source>
</evidence>
<dbReference type="InterPro" id="IPR013083">
    <property type="entry name" value="Znf_RING/FYVE/PHD"/>
</dbReference>
<dbReference type="PROSITE" id="PS51140">
    <property type="entry name" value="CUE"/>
    <property type="match status" value="1"/>
</dbReference>
<keyword evidence="16" id="KW-1185">Reference proteome</keyword>
<feature type="transmembrane region" description="Helical" evidence="12">
    <location>
        <begin position="304"/>
        <end position="324"/>
    </location>
</feature>
<dbReference type="GO" id="GO:0070936">
    <property type="term" value="P:protein K48-linked ubiquitination"/>
    <property type="evidence" value="ECO:0007669"/>
    <property type="project" value="TreeGrafter"/>
</dbReference>
<dbReference type="GO" id="GO:0043130">
    <property type="term" value="F:ubiquitin binding"/>
    <property type="evidence" value="ECO:0007669"/>
    <property type="project" value="InterPro"/>
</dbReference>
<keyword evidence="5" id="KW-0479">Metal-binding</keyword>
<evidence type="ECO:0000313" key="15">
    <source>
        <dbReference type="EMBL" id="KAK7604984.1"/>
    </source>
</evidence>
<dbReference type="SMART" id="SM00546">
    <property type="entry name" value="CUE"/>
    <property type="match status" value="1"/>
</dbReference>
<evidence type="ECO:0000256" key="3">
    <source>
        <dbReference type="ARBA" id="ARBA00022679"/>
    </source>
</evidence>
<proteinExistence type="predicted"/>
<feature type="domain" description="RING-type" evidence="13">
    <location>
        <begin position="364"/>
        <end position="402"/>
    </location>
</feature>
<reference evidence="15 16" key="1">
    <citation type="submission" date="2024-03" db="EMBL/GenBank/DDBJ databases">
        <title>Adaptation during the transition from Ophiocordyceps entomopathogen to insect associate is accompanied by gene loss and intensified selection.</title>
        <authorList>
            <person name="Ward C.M."/>
            <person name="Onetto C.A."/>
            <person name="Borneman A.R."/>
        </authorList>
    </citation>
    <scope>NUCLEOTIDE SEQUENCE [LARGE SCALE GENOMIC DNA]</scope>
    <source>
        <strain evidence="15">AWRI1</strain>
        <tissue evidence="15">Single Adult Female</tissue>
    </source>
</reference>
<dbReference type="Pfam" id="PF25563">
    <property type="entry name" value="TPR_SYVN1_N"/>
    <property type="match status" value="1"/>
</dbReference>
<dbReference type="AlphaFoldDB" id="A0AAN9YB41"/>
<evidence type="ECO:0000256" key="6">
    <source>
        <dbReference type="ARBA" id="ARBA00022771"/>
    </source>
</evidence>
<feature type="transmembrane region" description="Helical" evidence="12">
    <location>
        <begin position="151"/>
        <end position="170"/>
    </location>
</feature>
<keyword evidence="4 12" id="KW-0812">Transmembrane</keyword>
<feature type="region of interest" description="Disordered" evidence="11">
    <location>
        <begin position="523"/>
        <end position="560"/>
    </location>
</feature>
<evidence type="ECO:0000256" key="9">
    <source>
        <dbReference type="ARBA" id="ARBA00023136"/>
    </source>
</evidence>
<feature type="transmembrane region" description="Helical" evidence="12">
    <location>
        <begin position="12"/>
        <end position="32"/>
    </location>
</feature>
<feature type="transmembrane region" description="Helical" evidence="12">
    <location>
        <begin position="88"/>
        <end position="108"/>
    </location>
</feature>
<evidence type="ECO:0000259" key="14">
    <source>
        <dbReference type="PROSITE" id="PS51140"/>
    </source>
</evidence>
<dbReference type="InterPro" id="IPR003892">
    <property type="entry name" value="CUE"/>
</dbReference>
<dbReference type="GO" id="GO:0030968">
    <property type="term" value="P:endoplasmic reticulum unfolded protein response"/>
    <property type="evidence" value="ECO:0007669"/>
    <property type="project" value="TreeGrafter"/>
</dbReference>
<evidence type="ECO:0000256" key="4">
    <source>
        <dbReference type="ARBA" id="ARBA00022692"/>
    </source>
</evidence>
<keyword evidence="6 10" id="KW-0863">Zinc-finger</keyword>
<dbReference type="SMART" id="SM00184">
    <property type="entry name" value="RING"/>
    <property type="match status" value="1"/>
</dbReference>